<evidence type="ECO:0000259" key="11">
    <source>
        <dbReference type="Pfam" id="PF22776"/>
    </source>
</evidence>
<evidence type="ECO:0000256" key="4">
    <source>
        <dbReference type="ARBA" id="ARBA00022692"/>
    </source>
</evidence>
<proteinExistence type="predicted"/>
<evidence type="ECO:0000313" key="13">
    <source>
        <dbReference type="Proteomes" id="UP000015100"/>
    </source>
</evidence>
<feature type="transmembrane region" description="Helical" evidence="9">
    <location>
        <begin position="433"/>
        <end position="457"/>
    </location>
</feature>
<keyword evidence="3" id="KW-0633">Potassium transport</keyword>
<dbReference type="InterPro" id="IPR053951">
    <property type="entry name" value="K_trans_N"/>
</dbReference>
<accession>S8BUT9</accession>
<keyword evidence="13" id="KW-1185">Reference proteome</keyword>
<dbReference type="Pfam" id="PF22776">
    <property type="entry name" value="K_trans_C"/>
    <property type="match status" value="1"/>
</dbReference>
<reference evidence="12 13" key="1">
    <citation type="journal article" date="2013" name="PLoS Genet.">
        <title>Genomic mechanisms accounting for the adaptation to parasitism in nematode-trapping fungi.</title>
        <authorList>
            <person name="Meerupati T."/>
            <person name="Andersson K.M."/>
            <person name="Friman E."/>
            <person name="Kumar D."/>
            <person name="Tunlid A."/>
            <person name="Ahren D."/>
        </authorList>
    </citation>
    <scope>NUCLEOTIDE SEQUENCE [LARGE SCALE GENOMIC DNA]</scope>
    <source>
        <strain evidence="12 13">CBS 200.50</strain>
    </source>
</reference>
<dbReference type="AlphaFoldDB" id="S8BUT9"/>
<reference evidence="13" key="2">
    <citation type="submission" date="2013-04" db="EMBL/GenBank/DDBJ databases">
        <title>Genomic mechanisms accounting for the adaptation to parasitism in nematode-trapping fungi.</title>
        <authorList>
            <person name="Ahren D.G."/>
        </authorList>
    </citation>
    <scope>NUCLEOTIDE SEQUENCE [LARGE SCALE GENOMIC DNA]</scope>
    <source>
        <strain evidence="13">CBS 200.50</strain>
    </source>
</reference>
<feature type="transmembrane region" description="Helical" evidence="9">
    <location>
        <begin position="81"/>
        <end position="102"/>
    </location>
</feature>
<evidence type="ECO:0000256" key="6">
    <source>
        <dbReference type="ARBA" id="ARBA00022989"/>
    </source>
</evidence>
<dbReference type="GO" id="GO:0015079">
    <property type="term" value="F:potassium ion transmembrane transporter activity"/>
    <property type="evidence" value="ECO:0007669"/>
    <property type="project" value="InterPro"/>
</dbReference>
<keyword evidence="6 9" id="KW-1133">Transmembrane helix</keyword>
<organism evidence="12 13">
    <name type="scientific">Dactylellina haptotyla (strain CBS 200.50)</name>
    <name type="common">Nematode-trapping fungus</name>
    <name type="synonym">Monacrosporium haptotylum</name>
    <dbReference type="NCBI Taxonomy" id="1284197"/>
    <lineage>
        <taxon>Eukaryota</taxon>
        <taxon>Fungi</taxon>
        <taxon>Dikarya</taxon>
        <taxon>Ascomycota</taxon>
        <taxon>Pezizomycotina</taxon>
        <taxon>Orbiliomycetes</taxon>
        <taxon>Orbiliales</taxon>
        <taxon>Orbiliaceae</taxon>
        <taxon>Dactylellina</taxon>
    </lineage>
</organism>
<dbReference type="NCBIfam" id="TIGR00794">
    <property type="entry name" value="kup"/>
    <property type="match status" value="1"/>
</dbReference>
<dbReference type="Pfam" id="PF02705">
    <property type="entry name" value="K_trans"/>
    <property type="match status" value="1"/>
</dbReference>
<feature type="transmembrane region" description="Helical" evidence="9">
    <location>
        <begin position="45"/>
        <end position="69"/>
    </location>
</feature>
<dbReference type="PANTHER" id="PTHR30540">
    <property type="entry name" value="OSMOTIC STRESS POTASSIUM TRANSPORTER"/>
    <property type="match status" value="1"/>
</dbReference>
<evidence type="ECO:0000256" key="5">
    <source>
        <dbReference type="ARBA" id="ARBA00022958"/>
    </source>
</evidence>
<comment type="subcellular location">
    <subcellularLocation>
        <location evidence="1">Membrane</location>
        <topology evidence="1">Multi-pass membrane protein</topology>
    </subcellularLocation>
</comment>
<feature type="transmembrane region" description="Helical" evidence="9">
    <location>
        <begin position="207"/>
        <end position="226"/>
    </location>
</feature>
<dbReference type="EMBL" id="AQGS01000494">
    <property type="protein sequence ID" value="EPS39077.1"/>
    <property type="molecule type" value="Genomic_DNA"/>
</dbReference>
<dbReference type="GO" id="GO:0016020">
    <property type="term" value="C:membrane"/>
    <property type="evidence" value="ECO:0007669"/>
    <property type="project" value="UniProtKB-SubCell"/>
</dbReference>
<dbReference type="OMA" id="VTFITTC"/>
<evidence type="ECO:0000256" key="1">
    <source>
        <dbReference type="ARBA" id="ARBA00004141"/>
    </source>
</evidence>
<comment type="caution">
    <text evidence="12">The sequence shown here is derived from an EMBL/GenBank/DDBJ whole genome shotgun (WGS) entry which is preliminary data.</text>
</comment>
<protein>
    <recommendedName>
        <fullName evidence="14">Potassium transporter</fullName>
    </recommendedName>
</protein>
<sequence length="775" mass="85680">MTKVETGRDEEPVKDFSTAGDYDDGNLYDVEGDVKKKQVFHGTMLLWVAYQATGVIYGDIGTSPLYVYSSTFTSQPSWDDLVGALSLIIWSLTIIVTIKYVFIVLQADDEGEGGTFALFSLLSRYIHIVRRDPQDVSAVKMSRYSTNELGDSHQAVRSTVEQSKFIKMMLSGLSIFGVTLVMSDGVLTPAQSVLGAIQGLRVVHPDLSTNAIVGISCAILVVLFLIQPFGVTKLTIGFSPIVIIWLSFNAVFGVYNLVKHDHTVLKAFSPYFAGAWFARNGTEGWKALGGILLAFTGCECLFADMGSFSKRAIQISWVCLAYPALILAYAGQAAHISRNEGSYSNPFFNTVPPGMFWPSLILSILAAIVASQATITATFQLLTQIMALNYFPKLKVIHTSTKIHGQVYIPFANWLLMIGCVVVTAVYNNTTSLGNAYGVCVILVTFITTCLVGMVAIIVWRLKIVLVTAVFFVFACFDGLFLSAALTKIPTGAWFTLVVATILALVMLLWRFGKHRQWTAERNMQIHDKAFHSAVVTKQDGMWLSGGKKAVSGMKGIGIFMDKTGFLYPTVYTHFLRSFEAQHAITVFLNIKHVTIPSIDDDQRYQVSKLESLHNTYRIIARYGYNETVPENLSEPIKNKLSDYISRFEKPIAEPDNGQSAELETISEVVGASENTPAIKFSSDDEITPSVVRKRNTQVETASRISGTTDLSSAFEEQVVFLLGKQRLIERKDRGPVSKVFLACYTWLREQTTNKVNFLGLPIDQVVEIGNITEI</sequence>
<dbReference type="Proteomes" id="UP000015100">
    <property type="component" value="Unassembled WGS sequence"/>
</dbReference>
<dbReference type="OrthoDB" id="504708at2759"/>
<dbReference type="PANTHER" id="PTHR30540:SF83">
    <property type="entry name" value="K+ POTASSIUM TRANSPORTER"/>
    <property type="match status" value="1"/>
</dbReference>
<evidence type="ECO:0000256" key="7">
    <source>
        <dbReference type="ARBA" id="ARBA00023065"/>
    </source>
</evidence>
<evidence type="ECO:0000256" key="9">
    <source>
        <dbReference type="SAM" id="Phobius"/>
    </source>
</evidence>
<keyword evidence="2" id="KW-0813">Transport</keyword>
<evidence type="ECO:0000313" key="12">
    <source>
        <dbReference type="EMBL" id="EPS39077.1"/>
    </source>
</evidence>
<evidence type="ECO:0008006" key="14">
    <source>
        <dbReference type="Google" id="ProtNLM"/>
    </source>
</evidence>
<dbReference type="eggNOG" id="ENOG502QPSA">
    <property type="taxonomic scope" value="Eukaryota"/>
</dbReference>
<feature type="transmembrane region" description="Helical" evidence="9">
    <location>
        <begin position="238"/>
        <end position="258"/>
    </location>
</feature>
<feature type="transmembrane region" description="Helical" evidence="9">
    <location>
        <begin position="492"/>
        <end position="512"/>
    </location>
</feature>
<dbReference type="HOGENOM" id="CLU_008142_4_0_1"/>
<feature type="transmembrane region" description="Helical" evidence="9">
    <location>
        <begin position="315"/>
        <end position="336"/>
    </location>
</feature>
<dbReference type="STRING" id="1284197.S8BUT9"/>
<evidence type="ECO:0000256" key="3">
    <source>
        <dbReference type="ARBA" id="ARBA00022538"/>
    </source>
</evidence>
<evidence type="ECO:0000256" key="2">
    <source>
        <dbReference type="ARBA" id="ARBA00022448"/>
    </source>
</evidence>
<feature type="transmembrane region" description="Helical" evidence="9">
    <location>
        <begin position="165"/>
        <end position="187"/>
    </location>
</feature>
<evidence type="ECO:0000259" key="10">
    <source>
        <dbReference type="Pfam" id="PF02705"/>
    </source>
</evidence>
<keyword evidence="5" id="KW-0630">Potassium</keyword>
<keyword evidence="8 9" id="KW-0472">Membrane</keyword>
<keyword evidence="7" id="KW-0406">Ion transport</keyword>
<feature type="domain" description="K+ potassium transporter integral membrane" evidence="10">
    <location>
        <begin position="49"/>
        <end position="531"/>
    </location>
</feature>
<feature type="transmembrane region" description="Helical" evidence="9">
    <location>
        <begin position="464"/>
        <end position="486"/>
    </location>
</feature>
<feature type="transmembrane region" description="Helical" evidence="9">
    <location>
        <begin position="356"/>
        <end position="386"/>
    </location>
</feature>
<feature type="transmembrane region" description="Helical" evidence="9">
    <location>
        <begin position="285"/>
        <end position="303"/>
    </location>
</feature>
<feature type="domain" description="K+ potassium transporter C-terminal" evidence="11">
    <location>
        <begin position="555"/>
        <end position="775"/>
    </location>
</feature>
<dbReference type="InterPro" id="IPR053952">
    <property type="entry name" value="K_trans_C"/>
</dbReference>
<evidence type="ECO:0000256" key="8">
    <source>
        <dbReference type="ARBA" id="ARBA00023136"/>
    </source>
</evidence>
<feature type="transmembrane region" description="Helical" evidence="9">
    <location>
        <begin position="407"/>
        <end position="427"/>
    </location>
</feature>
<gene>
    <name evidence="12" type="ORF">H072_7166</name>
</gene>
<keyword evidence="4 9" id="KW-0812">Transmembrane</keyword>
<dbReference type="InterPro" id="IPR003855">
    <property type="entry name" value="K+_transporter"/>
</dbReference>
<name>S8BUT9_DACHA</name>